<evidence type="ECO:0000256" key="1">
    <source>
        <dbReference type="SAM" id="MobiDB-lite"/>
    </source>
</evidence>
<feature type="region of interest" description="Disordered" evidence="1">
    <location>
        <begin position="195"/>
        <end position="217"/>
    </location>
</feature>
<name>A0ABX2ARQ7_9BACT</name>
<reference evidence="3 4" key="1">
    <citation type="submission" date="2020-05" db="EMBL/GenBank/DDBJ databases">
        <title>Distinct polysaccharide utilization as determinants for interspecies competition between intestinal Prevotella spp.</title>
        <authorList>
            <person name="Galvez E.J.C."/>
            <person name="Iljazovic A."/>
            <person name="Strowig T."/>
        </authorList>
    </citation>
    <scope>NUCLEOTIDE SEQUENCE [LARGE SCALE GENOMIC DNA]</scope>
    <source>
        <strain evidence="3 4">PROD</strain>
    </source>
</reference>
<accession>A0ABX2ARQ7</accession>
<evidence type="ECO:0000256" key="2">
    <source>
        <dbReference type="SAM" id="Phobius"/>
    </source>
</evidence>
<organism evidence="3 4">
    <name type="scientific">Xylanibacter rodentium</name>
    <dbReference type="NCBI Taxonomy" id="2736289"/>
    <lineage>
        <taxon>Bacteria</taxon>
        <taxon>Pseudomonadati</taxon>
        <taxon>Bacteroidota</taxon>
        <taxon>Bacteroidia</taxon>
        <taxon>Bacteroidales</taxon>
        <taxon>Prevotellaceae</taxon>
        <taxon>Xylanibacter</taxon>
    </lineage>
</organism>
<dbReference type="Pfam" id="PF03729">
    <property type="entry name" value="DUF308"/>
    <property type="match status" value="2"/>
</dbReference>
<keyword evidence="2" id="KW-1133">Transmembrane helix</keyword>
<dbReference type="RefSeq" id="WP_172175865.1">
    <property type="nucleotide sequence ID" value="NZ_CASGKG010000014.1"/>
</dbReference>
<dbReference type="InterPro" id="IPR005325">
    <property type="entry name" value="DUF308_memb"/>
</dbReference>
<evidence type="ECO:0000313" key="3">
    <source>
        <dbReference type="EMBL" id="NPE13315.1"/>
    </source>
</evidence>
<feature type="transmembrane region" description="Helical" evidence="2">
    <location>
        <begin position="31"/>
        <end position="52"/>
    </location>
</feature>
<keyword evidence="2" id="KW-0812">Transmembrane</keyword>
<sequence>MKVLQSSIFRAACSVIIGGLLIKYPDVTATWIVIVIGVLFLLSGIISVAIYISERRNTGGTTVIDSNGNVIAGGSPPFPIVGVGSIILGLFLSLRPNFVIDTMAYILGAILILGAVNQMVCLVSAGKIKRIPLFFWISPALVLIIGLVAIVHPIWIASAPLIIIGWSLLLYGVTEVINALKINTDRRHFEKTMMQSATTDAHNPGDNYMEDDSAKKE</sequence>
<proteinExistence type="predicted"/>
<keyword evidence="4" id="KW-1185">Reference proteome</keyword>
<dbReference type="GeneID" id="82156740"/>
<feature type="transmembrane region" description="Helical" evidence="2">
    <location>
        <begin position="7"/>
        <end position="25"/>
    </location>
</feature>
<comment type="caution">
    <text evidence="3">The sequence shown here is derived from an EMBL/GenBank/DDBJ whole genome shotgun (WGS) entry which is preliminary data.</text>
</comment>
<dbReference type="PANTHER" id="PTHR34989">
    <property type="entry name" value="PROTEIN HDED"/>
    <property type="match status" value="1"/>
</dbReference>
<feature type="transmembrane region" description="Helical" evidence="2">
    <location>
        <begin position="73"/>
        <end position="92"/>
    </location>
</feature>
<dbReference type="PANTHER" id="PTHR34989:SF1">
    <property type="entry name" value="PROTEIN HDED"/>
    <property type="match status" value="1"/>
</dbReference>
<keyword evidence="2" id="KW-0472">Membrane</keyword>
<feature type="transmembrane region" description="Helical" evidence="2">
    <location>
        <begin position="161"/>
        <end position="180"/>
    </location>
</feature>
<dbReference type="EMBL" id="JABKKE010000003">
    <property type="protein sequence ID" value="NPE13315.1"/>
    <property type="molecule type" value="Genomic_DNA"/>
</dbReference>
<dbReference type="Proteomes" id="UP001193734">
    <property type="component" value="Unassembled WGS sequence"/>
</dbReference>
<evidence type="ECO:0000313" key="4">
    <source>
        <dbReference type="Proteomes" id="UP001193734"/>
    </source>
</evidence>
<feature type="transmembrane region" description="Helical" evidence="2">
    <location>
        <begin position="133"/>
        <end position="155"/>
    </location>
</feature>
<feature type="transmembrane region" description="Helical" evidence="2">
    <location>
        <begin position="104"/>
        <end position="126"/>
    </location>
</feature>
<dbReference type="InterPro" id="IPR052712">
    <property type="entry name" value="Acid_resist_chaperone_HdeD"/>
</dbReference>
<protein>
    <submittedName>
        <fullName evidence="3">DUF308 domain-containing protein</fullName>
    </submittedName>
</protein>
<gene>
    <name evidence="3" type="ORF">HPS55_03075</name>
</gene>